<evidence type="ECO:0000313" key="1">
    <source>
        <dbReference type="EMBL" id="JAE16000.1"/>
    </source>
</evidence>
<dbReference type="AlphaFoldDB" id="A0A0A9FT24"/>
<sequence length="40" mass="4530">MHRTAIRTVDKIRGFGSLRIQSNFYGKSPFDSPQLFGLST</sequence>
<proteinExistence type="predicted"/>
<protein>
    <submittedName>
        <fullName evidence="1">Uncharacterized protein</fullName>
    </submittedName>
</protein>
<reference evidence="1" key="1">
    <citation type="submission" date="2014-09" db="EMBL/GenBank/DDBJ databases">
        <authorList>
            <person name="Magalhaes I.L.F."/>
            <person name="Oliveira U."/>
            <person name="Santos F.R."/>
            <person name="Vidigal T.H.D.A."/>
            <person name="Brescovit A.D."/>
            <person name="Santos A.J."/>
        </authorList>
    </citation>
    <scope>NUCLEOTIDE SEQUENCE</scope>
    <source>
        <tissue evidence="1">Shoot tissue taken approximately 20 cm above the soil surface</tissue>
    </source>
</reference>
<organism evidence="1">
    <name type="scientific">Arundo donax</name>
    <name type="common">Giant reed</name>
    <name type="synonym">Donax arundinaceus</name>
    <dbReference type="NCBI Taxonomy" id="35708"/>
    <lineage>
        <taxon>Eukaryota</taxon>
        <taxon>Viridiplantae</taxon>
        <taxon>Streptophyta</taxon>
        <taxon>Embryophyta</taxon>
        <taxon>Tracheophyta</taxon>
        <taxon>Spermatophyta</taxon>
        <taxon>Magnoliopsida</taxon>
        <taxon>Liliopsida</taxon>
        <taxon>Poales</taxon>
        <taxon>Poaceae</taxon>
        <taxon>PACMAD clade</taxon>
        <taxon>Arundinoideae</taxon>
        <taxon>Arundineae</taxon>
        <taxon>Arundo</taxon>
    </lineage>
</organism>
<accession>A0A0A9FT24</accession>
<reference evidence="1" key="2">
    <citation type="journal article" date="2015" name="Data Brief">
        <title>Shoot transcriptome of the giant reed, Arundo donax.</title>
        <authorList>
            <person name="Barrero R.A."/>
            <person name="Guerrero F.D."/>
            <person name="Moolhuijzen P."/>
            <person name="Goolsby J.A."/>
            <person name="Tidwell J."/>
            <person name="Bellgard S.E."/>
            <person name="Bellgard M.I."/>
        </authorList>
    </citation>
    <scope>NUCLEOTIDE SEQUENCE</scope>
    <source>
        <tissue evidence="1">Shoot tissue taken approximately 20 cm above the soil surface</tissue>
    </source>
</reference>
<name>A0A0A9FT24_ARUDO</name>
<dbReference type="EMBL" id="GBRH01181896">
    <property type="protein sequence ID" value="JAE16000.1"/>
    <property type="molecule type" value="Transcribed_RNA"/>
</dbReference>